<evidence type="ECO:0000259" key="3">
    <source>
        <dbReference type="PROSITE" id="PS50977"/>
    </source>
</evidence>
<evidence type="ECO:0000256" key="1">
    <source>
        <dbReference type="ARBA" id="ARBA00023125"/>
    </source>
</evidence>
<dbReference type="Gene3D" id="1.10.357.10">
    <property type="entry name" value="Tetracycline Repressor, domain 2"/>
    <property type="match status" value="1"/>
</dbReference>
<evidence type="ECO:0000313" key="5">
    <source>
        <dbReference type="Proteomes" id="UP000462363"/>
    </source>
</evidence>
<evidence type="ECO:0000256" key="2">
    <source>
        <dbReference type="PROSITE-ProRule" id="PRU00335"/>
    </source>
</evidence>
<reference evidence="4 5" key="1">
    <citation type="submission" date="2019-08" db="EMBL/GenBank/DDBJ databases">
        <title>In-depth cultivation of the pig gut microbiome towards novel bacterial diversity and tailored functional studies.</title>
        <authorList>
            <person name="Wylensek D."/>
            <person name="Hitch T.C.A."/>
            <person name="Clavel T."/>
        </authorList>
    </citation>
    <scope>NUCLEOTIDE SEQUENCE [LARGE SCALE GENOMIC DNA]</scope>
    <source>
        <strain evidence="4 5">BL-389-WT-3D</strain>
    </source>
</reference>
<dbReference type="AlphaFoldDB" id="A0A844F8Z2"/>
<dbReference type="Pfam" id="PF00440">
    <property type="entry name" value="TetR_N"/>
    <property type="match status" value="1"/>
</dbReference>
<dbReference type="RefSeq" id="WP_154322491.1">
    <property type="nucleotide sequence ID" value="NZ_CAMAAA010000009.1"/>
</dbReference>
<dbReference type="EMBL" id="VUMB01000001">
    <property type="protein sequence ID" value="MSS38911.1"/>
    <property type="molecule type" value="Genomic_DNA"/>
</dbReference>
<dbReference type="GO" id="GO:0003677">
    <property type="term" value="F:DNA binding"/>
    <property type="evidence" value="ECO:0007669"/>
    <property type="project" value="UniProtKB-UniRule"/>
</dbReference>
<comment type="caution">
    <text evidence="4">The sequence shown here is derived from an EMBL/GenBank/DDBJ whole genome shotgun (WGS) entry which is preliminary data.</text>
</comment>
<dbReference type="InterPro" id="IPR001647">
    <property type="entry name" value="HTH_TetR"/>
</dbReference>
<dbReference type="Proteomes" id="UP000462363">
    <property type="component" value="Unassembled WGS sequence"/>
</dbReference>
<feature type="DNA-binding region" description="H-T-H motif" evidence="2">
    <location>
        <begin position="33"/>
        <end position="52"/>
    </location>
</feature>
<gene>
    <name evidence="4" type="ORF">FYJ37_00715</name>
</gene>
<proteinExistence type="predicted"/>
<evidence type="ECO:0000313" key="4">
    <source>
        <dbReference type="EMBL" id="MSS38911.1"/>
    </source>
</evidence>
<protein>
    <submittedName>
        <fullName evidence="4">TetR/AcrR family transcriptional regulator</fullName>
    </submittedName>
</protein>
<dbReference type="PROSITE" id="PS50977">
    <property type="entry name" value="HTH_TETR_2"/>
    <property type="match status" value="1"/>
</dbReference>
<keyword evidence="1 2" id="KW-0238">DNA-binding</keyword>
<sequence length="199" mass="23565">MRTRNEEQYQAKKIELMEKCFECYADNGFSDVGIRGLAKACNVNSSVLYTYFNDLDDLIIQSTAHCMAKVEDEFMEKAPTDPEDVMRFIDEIPYWTAKKHGKKYRFMYQVYTHPKYIEHGKKFFEGVNKRYTEYAKQLEPKLGIPYEIITPLIFILIRASVHYALFEDDYYLESQIMVLKQSVALFMEKYKNASLEKNE</sequence>
<dbReference type="SUPFAM" id="SSF46689">
    <property type="entry name" value="Homeodomain-like"/>
    <property type="match status" value="1"/>
</dbReference>
<organism evidence="4 5">
    <name type="scientific">Clostridium scindens (strain JCM 10418 / VPI 12708)</name>
    <dbReference type="NCBI Taxonomy" id="29347"/>
    <lineage>
        <taxon>Bacteria</taxon>
        <taxon>Bacillati</taxon>
        <taxon>Bacillota</taxon>
        <taxon>Clostridia</taxon>
        <taxon>Lachnospirales</taxon>
        <taxon>Lachnospiraceae</taxon>
    </lineage>
</organism>
<dbReference type="InterPro" id="IPR009057">
    <property type="entry name" value="Homeodomain-like_sf"/>
</dbReference>
<name>A0A844F8Z2_CLOSV</name>
<accession>A0A844F8Z2</accession>
<feature type="domain" description="HTH tetR-type" evidence="3">
    <location>
        <begin position="10"/>
        <end position="70"/>
    </location>
</feature>